<gene>
    <name evidence="1" type="ORF">ACFP3U_35920</name>
</gene>
<organism evidence="1 2">
    <name type="scientific">Kitasatospora misakiensis</name>
    <dbReference type="NCBI Taxonomy" id="67330"/>
    <lineage>
        <taxon>Bacteria</taxon>
        <taxon>Bacillati</taxon>
        <taxon>Actinomycetota</taxon>
        <taxon>Actinomycetes</taxon>
        <taxon>Kitasatosporales</taxon>
        <taxon>Streptomycetaceae</taxon>
        <taxon>Kitasatospora</taxon>
    </lineage>
</organism>
<accession>A0ABW0XCS1</accession>
<proteinExistence type="predicted"/>
<reference evidence="2" key="1">
    <citation type="journal article" date="2019" name="Int. J. Syst. Evol. Microbiol.">
        <title>The Global Catalogue of Microorganisms (GCM) 10K type strain sequencing project: providing services to taxonomists for standard genome sequencing and annotation.</title>
        <authorList>
            <consortium name="The Broad Institute Genomics Platform"/>
            <consortium name="The Broad Institute Genome Sequencing Center for Infectious Disease"/>
            <person name="Wu L."/>
            <person name="Ma J."/>
        </authorList>
    </citation>
    <scope>NUCLEOTIDE SEQUENCE [LARGE SCALE GENOMIC DNA]</scope>
    <source>
        <strain evidence="2">CGMCC 4.1437</strain>
    </source>
</reference>
<protein>
    <submittedName>
        <fullName evidence="1">DUF397 domain-containing protein</fullName>
    </submittedName>
</protein>
<evidence type="ECO:0000313" key="1">
    <source>
        <dbReference type="EMBL" id="MFC5668337.1"/>
    </source>
</evidence>
<dbReference type="Proteomes" id="UP001595975">
    <property type="component" value="Unassembled WGS sequence"/>
</dbReference>
<dbReference type="RefSeq" id="WP_380229973.1">
    <property type="nucleotide sequence ID" value="NZ_JBHSOF010000092.1"/>
</dbReference>
<comment type="caution">
    <text evidence="1">The sequence shown here is derived from an EMBL/GenBank/DDBJ whole genome shotgun (WGS) entry which is preliminary data.</text>
</comment>
<name>A0ABW0XCS1_9ACTN</name>
<sequence>MSARRTAAFLAHLPEQRWASICEDAAGEQLADLDHLHHLGAGGTENGLSLRSARLVQTEGNVLTWCLDRAAAQEAGRRGHRVLKEDEMSQTEKPAPVAKRLVTNEELAALTWYGAPGDTAGPQVAFLADGHVLMRHGADHDAPLLVYTPDEWRAFRLGARDGEFDVVEQQIPTSGPTTG</sequence>
<dbReference type="EMBL" id="JBHSOF010000092">
    <property type="protein sequence ID" value="MFC5668337.1"/>
    <property type="molecule type" value="Genomic_DNA"/>
</dbReference>
<keyword evidence="2" id="KW-1185">Reference proteome</keyword>
<evidence type="ECO:0000313" key="2">
    <source>
        <dbReference type="Proteomes" id="UP001595975"/>
    </source>
</evidence>